<keyword evidence="2" id="KW-1185">Reference proteome</keyword>
<proteinExistence type="predicted"/>
<gene>
    <name evidence="1" type="ORF">BpHYR1_050667</name>
</gene>
<feature type="non-terminal residue" evidence="1">
    <location>
        <position position="1850"/>
    </location>
</feature>
<dbReference type="InterPro" id="IPR024855">
    <property type="entry name" value="UNC79"/>
</dbReference>
<reference evidence="1 2" key="1">
    <citation type="journal article" date="2018" name="Sci. Rep.">
        <title>Genomic signatures of local adaptation to the degree of environmental predictability in rotifers.</title>
        <authorList>
            <person name="Franch-Gras L."/>
            <person name="Hahn C."/>
            <person name="Garcia-Roger E.M."/>
            <person name="Carmona M.J."/>
            <person name="Serra M."/>
            <person name="Gomez A."/>
        </authorList>
    </citation>
    <scope>NUCLEOTIDE SEQUENCE [LARGE SCALE GENOMIC DNA]</scope>
    <source>
        <strain evidence="1">HYR1</strain>
    </source>
</reference>
<dbReference type="EMBL" id="REGN01001135">
    <property type="protein sequence ID" value="RNA36725.1"/>
    <property type="molecule type" value="Genomic_DNA"/>
</dbReference>
<dbReference type="STRING" id="10195.A0A3M7SM20"/>
<sequence length="1850" mass="212683">MNTKSAAFSSKIRNLNEYYNNIVNCSLPVANTGADIASTLKYFSETLLTILKETNLDDEGDSEHYEQNLSPDRIKKFPNLNYSTLYHSLLNFIEIIPSIQQNRTEIGQALIHAFACLSPFLADELVETFPHTIALTLTTFPNELHRQIIEVLCNTVIQISIMTNSSPESFTINCIPSIIMIVLEYAEDPTFHVQLFECFLSLKTNFIQDILCAISYGSYKVRYHATNLLFRYWPKLNPNKSDRNKHYNHTPRKPNICQSEKCTERKNIANKVCIDPNFSIHGFNTPPPYFVCNECYRDIPKNYQNYCNNLIQPVEEISLYCENRNCKASDKISEVICYSSTCVILNQNKPISLCKECHLSKHYRFQQKADHIYQTYIYNLWECESKTQSFLTSSIIALLREVPIIDSKKNEIGLHESNRQQHYGTSISGPSGLQTGQSVKPDLTNLISVGLIGALNNNGHSNTGALATNLFSISAEESNFNKRLLSRYGCYLIVSTIKPNEIALEHTETFGKIVSMVLEWFHLVCYMPSDTSGELISKIRTQYILPWIKTVIENHFELVVSCLLPFQPDFAKIGGVWESKSNRATQIKEEFSKFCDLIPYEIVTFEIWDYSMPYWIETIINDVPEKYLNDLKNIFIKVFDPDSFTFTPELMYRFISERFDGTSSNIQEQALSWLQLLCELEVILPPNLLISMFHTGLNSLQKLEARAMRRREALMSSNMESDQFNENLLNNSAFFAVFDTYEAYRVYRNQLMLQQITGQELAMLLKEEEEDFIINNSELNINCCIMMLDMILKQFELQKYSTHLGFFNPVSKELLSLMSKHLILPWVKKHKCKQQYGFLSAESVSVPSQNPCQFCEEYVFWFSFAKEILVHISPKNEIELNEINFFHLLETISAYKSFPMEDELKPNSLTSTPKKSESKTDPEVGIWVTSYGVYYFKFAQLSAHLQILHSMLKELFRVPDVDAFYNLLVCLKMLIIHGECFELAYKEQKGFLIYCLEKLLIPNLWRLFNADYCHLNDIAVPLLVYSLAYEPGRNTFWTLVERDFKDSNWKIRLQAVTKSIAIAQNLKPKQIKSNCNIYSSLCFLFGNLINSINDIDPIVSQKSITMIETLGEQAAKSILACLELQFDSVIQDRPLILKIVSKFYSCFANSAKNQPILTWEFFMSRFNILFIEQQLMQESASPVDISGQANNSNNFQRRVTIAKFALKRSDFVKSITNDINNIQFSFINLNDRLISEHLTEDKSVKNEGFSFVNEKKSRSENSEKDHENLDKVVHHMLISLLMKYGVYDDQTLVNEDRIALKQQTIVLKHLYSLIKYNVQDYIFVVSPNVLRKTTNVNAFLSGLAILLDKNFALGNTILPIVLKLLRYLPQPSIDENVSIRVSQIQAENSSPNYTIGLLTCQARHAWINTLTIILYKYQYNNDANNFQHIVKQLIQIVINTLKFQFHKCSITSFDPVNLDLSPKKVKNVSSQNSTMNTAYLNIAEKTPTLLYSSNRNINLEDNLSVKSSEKSKFQVIENRKKLFKINIRSKSNSSGLSNQIEQKNRIKENEFNASQTRIDLIVMQKNAKKKDSRTYETIVMDENSTETKCSFGLSKFFNNKKTHLFGKKSNKSAQSIPMLNMGAANGNNAYRIGSSVMSTHGLHMTKLSQVGRRSAVTKCSMDDENTNESESETMFMSNHQLIMNSNELLNGEYGLCYIKCTRCNLRLEYYNEESLGGLIVICSTFVHIESALAAPLILDMLNAIMRIAAKKMYYWQANNNFYLPGNYSSIAKQFIRCLLQHLVNNRILYQLFQLDFDDAELLEILAVSLGDFNELTSVAALKQVISDINVQKSINFDTCMRILNNVSIYM</sequence>
<organism evidence="1 2">
    <name type="scientific">Brachionus plicatilis</name>
    <name type="common">Marine rotifer</name>
    <name type="synonym">Brachionus muelleri</name>
    <dbReference type="NCBI Taxonomy" id="10195"/>
    <lineage>
        <taxon>Eukaryota</taxon>
        <taxon>Metazoa</taxon>
        <taxon>Spiralia</taxon>
        <taxon>Gnathifera</taxon>
        <taxon>Rotifera</taxon>
        <taxon>Eurotatoria</taxon>
        <taxon>Monogononta</taxon>
        <taxon>Pseudotrocha</taxon>
        <taxon>Ploima</taxon>
        <taxon>Brachionidae</taxon>
        <taxon>Brachionus</taxon>
    </lineage>
</organism>
<accession>A0A3M7SM20</accession>
<dbReference type="Proteomes" id="UP000276133">
    <property type="component" value="Unassembled WGS sequence"/>
</dbReference>
<dbReference type="Pfam" id="PF14776">
    <property type="entry name" value="UNC-79"/>
    <property type="match status" value="1"/>
</dbReference>
<evidence type="ECO:0008006" key="3">
    <source>
        <dbReference type="Google" id="ProtNLM"/>
    </source>
</evidence>
<dbReference type="PANTHER" id="PTHR21696:SF2">
    <property type="entry name" value="PROTEIN UNC-79 HOMOLOG"/>
    <property type="match status" value="1"/>
</dbReference>
<dbReference type="OrthoDB" id="6270916at2759"/>
<dbReference type="PANTHER" id="PTHR21696">
    <property type="entry name" value="PROTEIN UNC-79 HOMOLOG"/>
    <property type="match status" value="1"/>
</dbReference>
<comment type="caution">
    <text evidence="1">The sequence shown here is derived from an EMBL/GenBank/DDBJ whole genome shotgun (WGS) entry which is preliminary data.</text>
</comment>
<evidence type="ECO:0000313" key="1">
    <source>
        <dbReference type="EMBL" id="RNA36725.1"/>
    </source>
</evidence>
<protein>
    <recommendedName>
        <fullName evidence="3">Unc-79-like protein</fullName>
    </recommendedName>
</protein>
<name>A0A3M7SM20_BRAPC</name>
<evidence type="ECO:0000313" key="2">
    <source>
        <dbReference type="Proteomes" id="UP000276133"/>
    </source>
</evidence>